<dbReference type="Proteomes" id="UP000272481">
    <property type="component" value="Unassembled WGS sequence"/>
</dbReference>
<dbReference type="RefSeq" id="WP_125903987.1">
    <property type="nucleotide sequence ID" value="NZ_JAPDFN010000005.1"/>
</dbReference>
<name>A0ABX9ZDU4_9BACL</name>
<evidence type="ECO:0000313" key="2">
    <source>
        <dbReference type="Proteomes" id="UP000272481"/>
    </source>
</evidence>
<evidence type="ECO:0000313" key="1">
    <source>
        <dbReference type="EMBL" id="RSK31953.1"/>
    </source>
</evidence>
<proteinExistence type="predicted"/>
<accession>A0ABX9ZDU4</accession>
<keyword evidence="2" id="KW-1185">Reference proteome</keyword>
<sequence>MKKFEDHLADIQTDMVAVCVEYADHQADDLYIYCSFEPNMYAFDVFYRINGQVVRKHQLNQAVRQSDSLQSHQYNVTDARQLAMLEIGIENLKEIHKKCEEHNHQMPTEIKLHYDMKQNKLSGKYRYDLVYSNSEELLPDHIFDAWFEEVKHQEN</sequence>
<organism evidence="1 2">
    <name type="scientific">Bhargavaea beijingensis</name>
    <dbReference type="NCBI Taxonomy" id="426756"/>
    <lineage>
        <taxon>Bacteria</taxon>
        <taxon>Bacillati</taxon>
        <taxon>Bacillota</taxon>
        <taxon>Bacilli</taxon>
        <taxon>Bacillales</taxon>
        <taxon>Caryophanaceae</taxon>
        <taxon>Bhargavaea</taxon>
    </lineage>
</organism>
<reference evidence="1 2" key="1">
    <citation type="submission" date="2018-12" db="EMBL/GenBank/DDBJ databases">
        <title>Comparitive functional genomics of dry heat resistant strains isolated from the viking spacecraft.</title>
        <authorList>
            <person name="Seuylemezian A."/>
            <person name="Vaishampayan P."/>
        </authorList>
    </citation>
    <scope>NUCLEOTIDE SEQUENCE [LARGE SCALE GENOMIC DNA]</scope>
    <source>
        <strain evidence="1 2">M6-11</strain>
    </source>
</reference>
<comment type="caution">
    <text evidence="1">The sequence shown here is derived from an EMBL/GenBank/DDBJ whole genome shotgun (WGS) entry which is preliminary data.</text>
</comment>
<protein>
    <submittedName>
        <fullName evidence="1">DUF600 domain-containing protein</fullName>
    </submittedName>
</protein>
<dbReference type="EMBL" id="RWGW01000011">
    <property type="protein sequence ID" value="RSK31953.1"/>
    <property type="molecule type" value="Genomic_DNA"/>
</dbReference>
<gene>
    <name evidence="1" type="ORF">EJA12_08195</name>
</gene>